<dbReference type="Proteomes" id="UP001443914">
    <property type="component" value="Unassembled WGS sequence"/>
</dbReference>
<reference evidence="1" key="1">
    <citation type="submission" date="2024-03" db="EMBL/GenBank/DDBJ databases">
        <title>WGS assembly of Saponaria officinalis var. Norfolk2.</title>
        <authorList>
            <person name="Jenkins J."/>
            <person name="Shu S."/>
            <person name="Grimwood J."/>
            <person name="Barry K."/>
            <person name="Goodstein D."/>
            <person name="Schmutz J."/>
            <person name="Leebens-Mack J."/>
            <person name="Osbourn A."/>
        </authorList>
    </citation>
    <scope>NUCLEOTIDE SEQUENCE [LARGE SCALE GENOMIC DNA]</scope>
    <source>
        <strain evidence="1">JIC</strain>
    </source>
</reference>
<organism evidence="1 2">
    <name type="scientific">Saponaria officinalis</name>
    <name type="common">Common soapwort</name>
    <name type="synonym">Lychnis saponaria</name>
    <dbReference type="NCBI Taxonomy" id="3572"/>
    <lineage>
        <taxon>Eukaryota</taxon>
        <taxon>Viridiplantae</taxon>
        <taxon>Streptophyta</taxon>
        <taxon>Embryophyta</taxon>
        <taxon>Tracheophyta</taxon>
        <taxon>Spermatophyta</taxon>
        <taxon>Magnoliopsida</taxon>
        <taxon>eudicotyledons</taxon>
        <taxon>Gunneridae</taxon>
        <taxon>Pentapetalae</taxon>
        <taxon>Caryophyllales</taxon>
        <taxon>Caryophyllaceae</taxon>
        <taxon>Caryophylleae</taxon>
        <taxon>Saponaria</taxon>
    </lineage>
</organism>
<keyword evidence="2" id="KW-1185">Reference proteome</keyword>
<dbReference type="PANTHER" id="PTHR34222:SF94">
    <property type="entry name" value="CCHC-TYPE DOMAIN-CONTAINING PROTEIN"/>
    <property type="match status" value="1"/>
</dbReference>
<evidence type="ECO:0000313" key="1">
    <source>
        <dbReference type="EMBL" id="KAK9692023.1"/>
    </source>
</evidence>
<dbReference type="PANTHER" id="PTHR34222">
    <property type="entry name" value="GAG_PRE-INTEGRS DOMAIN-CONTAINING PROTEIN"/>
    <property type="match status" value="1"/>
</dbReference>
<comment type="caution">
    <text evidence="1">The sequence shown here is derived from an EMBL/GenBank/DDBJ whole genome shotgun (WGS) entry which is preliminary data.</text>
</comment>
<dbReference type="EMBL" id="JBDFQZ010000009">
    <property type="protein sequence ID" value="KAK9692023.1"/>
    <property type="molecule type" value="Genomic_DNA"/>
</dbReference>
<sequence length="132" mass="15151">MGLDKTLYGTIRNHQLVLDPLPTLNRVYHAVLQEERLLVGSTAVPEPSDVMALAVRPFPTSSVPDWRALREAERQERRKLSCTHCKATGHEVNNCFIKTQKFPDWWVIVRELLRSFTLSRGQDHGLELVLMC</sequence>
<accession>A0AAW1IRE0</accession>
<name>A0AAW1IRE0_SAPOF</name>
<evidence type="ECO:0000313" key="2">
    <source>
        <dbReference type="Proteomes" id="UP001443914"/>
    </source>
</evidence>
<proteinExistence type="predicted"/>
<protein>
    <submittedName>
        <fullName evidence="1">Uncharacterized protein</fullName>
    </submittedName>
</protein>
<gene>
    <name evidence="1" type="ORF">RND81_09G235900</name>
</gene>
<dbReference type="AlphaFoldDB" id="A0AAW1IRE0"/>